<dbReference type="AlphaFoldDB" id="A0AAN6YR99"/>
<reference evidence="2" key="1">
    <citation type="journal article" date="2023" name="Mol. Phylogenet. Evol.">
        <title>Genome-scale phylogeny and comparative genomics of the fungal order Sordariales.</title>
        <authorList>
            <person name="Hensen N."/>
            <person name="Bonometti L."/>
            <person name="Westerberg I."/>
            <person name="Brannstrom I.O."/>
            <person name="Guillou S."/>
            <person name="Cros-Aarteil S."/>
            <person name="Calhoun S."/>
            <person name="Haridas S."/>
            <person name="Kuo A."/>
            <person name="Mondo S."/>
            <person name="Pangilinan J."/>
            <person name="Riley R."/>
            <person name="LaButti K."/>
            <person name="Andreopoulos B."/>
            <person name="Lipzen A."/>
            <person name="Chen C."/>
            <person name="Yan M."/>
            <person name="Daum C."/>
            <person name="Ng V."/>
            <person name="Clum A."/>
            <person name="Steindorff A."/>
            <person name="Ohm R.A."/>
            <person name="Martin F."/>
            <person name="Silar P."/>
            <person name="Natvig D.O."/>
            <person name="Lalanne C."/>
            <person name="Gautier V."/>
            <person name="Ament-Velasquez S.L."/>
            <person name="Kruys A."/>
            <person name="Hutchinson M.I."/>
            <person name="Powell A.J."/>
            <person name="Barry K."/>
            <person name="Miller A.N."/>
            <person name="Grigoriev I.V."/>
            <person name="Debuchy R."/>
            <person name="Gladieux P."/>
            <person name="Hiltunen Thoren M."/>
            <person name="Johannesson H."/>
        </authorList>
    </citation>
    <scope>NUCLEOTIDE SEQUENCE</scope>
    <source>
        <strain evidence="2">CBS 990.96</strain>
    </source>
</reference>
<dbReference type="InterPro" id="IPR000719">
    <property type="entry name" value="Prot_kinase_dom"/>
</dbReference>
<organism evidence="2 3">
    <name type="scientific">Podospora fimiseda</name>
    <dbReference type="NCBI Taxonomy" id="252190"/>
    <lineage>
        <taxon>Eukaryota</taxon>
        <taxon>Fungi</taxon>
        <taxon>Dikarya</taxon>
        <taxon>Ascomycota</taxon>
        <taxon>Pezizomycotina</taxon>
        <taxon>Sordariomycetes</taxon>
        <taxon>Sordariomycetidae</taxon>
        <taxon>Sordariales</taxon>
        <taxon>Podosporaceae</taxon>
        <taxon>Podospora</taxon>
    </lineage>
</organism>
<dbReference type="GO" id="GO:0005524">
    <property type="term" value="F:ATP binding"/>
    <property type="evidence" value="ECO:0007669"/>
    <property type="project" value="InterPro"/>
</dbReference>
<protein>
    <recommendedName>
        <fullName evidence="1">Protein kinase domain-containing protein</fullName>
    </recommendedName>
</protein>
<dbReference type="PROSITE" id="PS50011">
    <property type="entry name" value="PROTEIN_KINASE_DOM"/>
    <property type="match status" value="1"/>
</dbReference>
<name>A0AAN6YR99_9PEZI</name>
<evidence type="ECO:0000313" key="2">
    <source>
        <dbReference type="EMBL" id="KAK4222646.1"/>
    </source>
</evidence>
<dbReference type="EMBL" id="MU865461">
    <property type="protein sequence ID" value="KAK4222646.1"/>
    <property type="molecule type" value="Genomic_DNA"/>
</dbReference>
<evidence type="ECO:0000259" key="1">
    <source>
        <dbReference type="PROSITE" id="PS50011"/>
    </source>
</evidence>
<comment type="caution">
    <text evidence="2">The sequence shown here is derived from an EMBL/GenBank/DDBJ whole genome shotgun (WGS) entry which is preliminary data.</text>
</comment>
<feature type="domain" description="Protein kinase" evidence="1">
    <location>
        <begin position="24"/>
        <end position="132"/>
    </location>
</feature>
<reference evidence="2" key="2">
    <citation type="submission" date="2023-05" db="EMBL/GenBank/DDBJ databases">
        <authorList>
            <consortium name="Lawrence Berkeley National Laboratory"/>
            <person name="Steindorff A."/>
            <person name="Hensen N."/>
            <person name="Bonometti L."/>
            <person name="Westerberg I."/>
            <person name="Brannstrom I.O."/>
            <person name="Guillou S."/>
            <person name="Cros-Aarteil S."/>
            <person name="Calhoun S."/>
            <person name="Haridas S."/>
            <person name="Kuo A."/>
            <person name="Mondo S."/>
            <person name="Pangilinan J."/>
            <person name="Riley R."/>
            <person name="Labutti K."/>
            <person name="Andreopoulos B."/>
            <person name="Lipzen A."/>
            <person name="Chen C."/>
            <person name="Yanf M."/>
            <person name="Daum C."/>
            <person name="Ng V."/>
            <person name="Clum A."/>
            <person name="Ohm R."/>
            <person name="Martin F."/>
            <person name="Silar P."/>
            <person name="Natvig D."/>
            <person name="Lalanne C."/>
            <person name="Gautier V."/>
            <person name="Ament-Velasquez S.L."/>
            <person name="Kruys A."/>
            <person name="Hutchinson M.I."/>
            <person name="Powell A.J."/>
            <person name="Barry K."/>
            <person name="Miller A.N."/>
            <person name="Grigoriev I.V."/>
            <person name="Debuchy R."/>
            <person name="Gladieux P."/>
            <person name="Thoren M.H."/>
            <person name="Johannesson H."/>
        </authorList>
    </citation>
    <scope>NUCLEOTIDE SEQUENCE</scope>
    <source>
        <strain evidence="2">CBS 990.96</strain>
    </source>
</reference>
<dbReference type="Gene3D" id="3.30.200.20">
    <property type="entry name" value="Phosphorylase Kinase, domain 1"/>
    <property type="match status" value="1"/>
</dbReference>
<dbReference type="SUPFAM" id="SSF56112">
    <property type="entry name" value="Protein kinase-like (PK-like)"/>
    <property type="match status" value="1"/>
</dbReference>
<dbReference type="Proteomes" id="UP001301958">
    <property type="component" value="Unassembled WGS sequence"/>
</dbReference>
<dbReference type="GO" id="GO:0004672">
    <property type="term" value="F:protein kinase activity"/>
    <property type="evidence" value="ECO:0007669"/>
    <property type="project" value="InterPro"/>
</dbReference>
<dbReference type="InterPro" id="IPR011009">
    <property type="entry name" value="Kinase-like_dom_sf"/>
</dbReference>
<accession>A0AAN6YR99</accession>
<keyword evidence="3" id="KW-1185">Reference proteome</keyword>
<gene>
    <name evidence="2" type="ORF">QBC38DRAFT_448099</name>
</gene>
<proteinExistence type="predicted"/>
<sequence>MRSTRSRRSWEIPTLHWSSDKSLWARFQKIGEGGFGSVYKEICIVGPAKGQVRAVKIMDRRGKRYKRENLNQEITTMRRIRREMVRLRNQMGFWRNMQKAQFLFRRTISSLIYGARPRFGISYTISYAPTTG</sequence>
<evidence type="ECO:0000313" key="3">
    <source>
        <dbReference type="Proteomes" id="UP001301958"/>
    </source>
</evidence>